<dbReference type="Pfam" id="PF07883">
    <property type="entry name" value="Cupin_2"/>
    <property type="match status" value="1"/>
</dbReference>
<organism evidence="2 3">
    <name type="scientific">Zasmidium cellare</name>
    <name type="common">Wine cellar mold</name>
    <name type="synonym">Racodium cellare</name>
    <dbReference type="NCBI Taxonomy" id="395010"/>
    <lineage>
        <taxon>Eukaryota</taxon>
        <taxon>Fungi</taxon>
        <taxon>Dikarya</taxon>
        <taxon>Ascomycota</taxon>
        <taxon>Pezizomycotina</taxon>
        <taxon>Dothideomycetes</taxon>
        <taxon>Dothideomycetidae</taxon>
        <taxon>Mycosphaerellales</taxon>
        <taxon>Mycosphaerellaceae</taxon>
        <taxon>Zasmidium</taxon>
    </lineage>
</organism>
<dbReference type="PANTHER" id="PTHR36156:SF3">
    <property type="entry name" value="CUPIN 2 CONSERVED BARREL DOMAIN-CONTAINING PROTEIN"/>
    <property type="match status" value="1"/>
</dbReference>
<dbReference type="SUPFAM" id="SSF51182">
    <property type="entry name" value="RmlC-like cupins"/>
    <property type="match status" value="1"/>
</dbReference>
<dbReference type="InterPro" id="IPR011051">
    <property type="entry name" value="RmlC_Cupin_sf"/>
</dbReference>
<proteinExistence type="predicted"/>
<reference evidence="2 3" key="1">
    <citation type="journal article" date="2023" name="G3 (Bethesda)">
        <title>A chromosome-level genome assembly of Zasmidium syzygii isolated from banana leaves.</title>
        <authorList>
            <person name="van Westerhoven A.C."/>
            <person name="Mehrabi R."/>
            <person name="Talebi R."/>
            <person name="Steentjes M.B.F."/>
            <person name="Corcolon B."/>
            <person name="Chong P.A."/>
            <person name="Kema G.H.J."/>
            <person name="Seidl M.F."/>
        </authorList>
    </citation>
    <scope>NUCLEOTIDE SEQUENCE [LARGE SCALE GENOMIC DNA]</scope>
    <source>
        <strain evidence="2 3">P124</strain>
    </source>
</reference>
<evidence type="ECO:0000313" key="2">
    <source>
        <dbReference type="EMBL" id="KAK4495177.1"/>
    </source>
</evidence>
<dbReference type="InterPro" id="IPR047142">
    <property type="entry name" value="OryJ/VirC-like"/>
</dbReference>
<dbReference type="PANTHER" id="PTHR36156">
    <property type="entry name" value="SLR2101 PROTEIN"/>
    <property type="match status" value="1"/>
</dbReference>
<protein>
    <recommendedName>
        <fullName evidence="1">Cupin type-2 domain-containing protein</fullName>
    </recommendedName>
</protein>
<dbReference type="InterPro" id="IPR014710">
    <property type="entry name" value="RmlC-like_jellyroll"/>
</dbReference>
<dbReference type="Gene3D" id="2.60.120.10">
    <property type="entry name" value="Jelly Rolls"/>
    <property type="match status" value="1"/>
</dbReference>
<dbReference type="Proteomes" id="UP001305779">
    <property type="component" value="Unassembled WGS sequence"/>
</dbReference>
<evidence type="ECO:0000313" key="3">
    <source>
        <dbReference type="Proteomes" id="UP001305779"/>
    </source>
</evidence>
<dbReference type="EMBL" id="JAXOVC010000012">
    <property type="protein sequence ID" value="KAK4495177.1"/>
    <property type="molecule type" value="Genomic_DNA"/>
</dbReference>
<name>A0ABR0E183_ZASCE</name>
<keyword evidence="3" id="KW-1185">Reference proteome</keyword>
<dbReference type="InterPro" id="IPR013096">
    <property type="entry name" value="Cupin_2"/>
</dbReference>
<sequence>MPHYITTHNSSGQAVFSTAIPEQPHIIPMRKDDPNDPSDLTILYTSHQYKADFSTESDITQYTHDRTHGLPPGQITPTNGWGVNIVTLGPGKSPNHRTMTLDVVYVLEGEIELTLDSGEMKVVRKGDSIVQRGTMHHWRNVTPSGGVARLLGVAVAAEESVRIGGRELGTEWHFEK</sequence>
<evidence type="ECO:0000259" key="1">
    <source>
        <dbReference type="Pfam" id="PF07883"/>
    </source>
</evidence>
<comment type="caution">
    <text evidence="2">The sequence shown here is derived from an EMBL/GenBank/DDBJ whole genome shotgun (WGS) entry which is preliminary data.</text>
</comment>
<gene>
    <name evidence="2" type="ORF">PRZ48_013504</name>
</gene>
<feature type="domain" description="Cupin type-2" evidence="1">
    <location>
        <begin position="85"/>
        <end position="143"/>
    </location>
</feature>
<dbReference type="CDD" id="cd02231">
    <property type="entry name" value="cupin_BLL6423-like"/>
    <property type="match status" value="1"/>
</dbReference>
<accession>A0ABR0E183</accession>